<accession>A0ABU3KAG5</accession>
<proteinExistence type="predicted"/>
<keyword evidence="1" id="KW-0472">Membrane</keyword>
<reference evidence="2 3" key="1">
    <citation type="journal article" date="2023" name="ISME J.">
        <title>Cultivation and genomic characterization of novel and ubiquitous marine nitrite-oxidizing bacteria from the Nitrospirales.</title>
        <authorList>
            <person name="Mueller A.J."/>
            <person name="Daebeler A."/>
            <person name="Herbold C.W."/>
            <person name="Kirkegaard R.H."/>
            <person name="Daims H."/>
        </authorList>
    </citation>
    <scope>NUCLEOTIDE SEQUENCE [LARGE SCALE GENOMIC DNA]</scope>
    <source>
        <strain evidence="2 3">EB</strain>
    </source>
</reference>
<dbReference type="EMBL" id="JAQOUE010000001">
    <property type="protein sequence ID" value="MDT7043445.1"/>
    <property type="molecule type" value="Genomic_DNA"/>
</dbReference>
<feature type="transmembrane region" description="Helical" evidence="1">
    <location>
        <begin position="45"/>
        <end position="63"/>
    </location>
</feature>
<protein>
    <submittedName>
        <fullName evidence="2">Uncharacterized protein</fullName>
    </submittedName>
</protein>
<sequence length="80" mass="8937">MMKLFLGMIVGSLITIYAAGGAAVADLIMHNMMTLVQDSSNHPQSLMVGLSVWSATAFSMVWMKRRQQRPKTSQYAFLLR</sequence>
<organism evidence="2 3">
    <name type="scientific">Candidatus Nitronereus thalassa</name>
    <dbReference type="NCBI Taxonomy" id="3020898"/>
    <lineage>
        <taxon>Bacteria</taxon>
        <taxon>Pseudomonadati</taxon>
        <taxon>Nitrospirota</taxon>
        <taxon>Nitrospiria</taxon>
        <taxon>Nitrospirales</taxon>
        <taxon>Nitrospiraceae</taxon>
        <taxon>Candidatus Nitronereus</taxon>
    </lineage>
</organism>
<dbReference type="Proteomes" id="UP001250932">
    <property type="component" value="Unassembled WGS sequence"/>
</dbReference>
<name>A0ABU3KAG5_9BACT</name>
<evidence type="ECO:0000313" key="2">
    <source>
        <dbReference type="EMBL" id="MDT7043445.1"/>
    </source>
</evidence>
<keyword evidence="3" id="KW-1185">Reference proteome</keyword>
<keyword evidence="1" id="KW-1133">Transmembrane helix</keyword>
<evidence type="ECO:0000256" key="1">
    <source>
        <dbReference type="SAM" id="Phobius"/>
    </source>
</evidence>
<keyword evidence="1" id="KW-0812">Transmembrane</keyword>
<dbReference type="RefSeq" id="WP_313834012.1">
    <property type="nucleotide sequence ID" value="NZ_JAQOUE010000001.1"/>
</dbReference>
<gene>
    <name evidence="2" type="ORF">PPG34_13895</name>
</gene>
<comment type="caution">
    <text evidence="2">The sequence shown here is derived from an EMBL/GenBank/DDBJ whole genome shotgun (WGS) entry which is preliminary data.</text>
</comment>
<evidence type="ECO:0000313" key="3">
    <source>
        <dbReference type="Proteomes" id="UP001250932"/>
    </source>
</evidence>